<evidence type="ECO:0000313" key="3">
    <source>
        <dbReference type="Proteomes" id="UP001163328"/>
    </source>
</evidence>
<evidence type="ECO:0000259" key="1">
    <source>
        <dbReference type="Pfam" id="PF13619"/>
    </source>
</evidence>
<protein>
    <submittedName>
        <fullName evidence="2">KTSC domain-containing protein</fullName>
    </submittedName>
</protein>
<proteinExistence type="predicted"/>
<keyword evidence="3" id="KW-1185">Reference proteome</keyword>
<dbReference type="RefSeq" id="WP_264433983.1">
    <property type="nucleotide sequence ID" value="NZ_CP081495.1"/>
</dbReference>
<gene>
    <name evidence="2" type="ORF">K5I29_00765</name>
</gene>
<dbReference type="Pfam" id="PF13619">
    <property type="entry name" value="KTSC"/>
    <property type="match status" value="1"/>
</dbReference>
<accession>A0ABY6M3E0</accession>
<reference evidence="2" key="1">
    <citation type="submission" date="2021-08" db="EMBL/GenBank/DDBJ databases">
        <title>Flavobacterium sp. strain CC-SYL302.</title>
        <authorList>
            <person name="Lin S.-Y."/>
            <person name="Lee T.-H."/>
            <person name="Young C.-C."/>
        </authorList>
    </citation>
    <scope>NUCLEOTIDE SEQUENCE</scope>
    <source>
        <strain evidence="2">CC-SYL302</strain>
    </source>
</reference>
<organism evidence="2 3">
    <name type="scientific">Flavobacterium agricola</name>
    <dbReference type="NCBI Taxonomy" id="2870839"/>
    <lineage>
        <taxon>Bacteria</taxon>
        <taxon>Pseudomonadati</taxon>
        <taxon>Bacteroidota</taxon>
        <taxon>Flavobacteriia</taxon>
        <taxon>Flavobacteriales</taxon>
        <taxon>Flavobacteriaceae</taxon>
        <taxon>Flavobacterium</taxon>
    </lineage>
</organism>
<dbReference type="EMBL" id="CP081495">
    <property type="protein sequence ID" value="UYW01508.1"/>
    <property type="molecule type" value="Genomic_DNA"/>
</dbReference>
<feature type="domain" description="KTSC" evidence="1">
    <location>
        <begin position="54"/>
        <end position="114"/>
    </location>
</feature>
<sequence>MKKILFIFVLAFCILSCGKKGCESLQSKYESQPEAVKEIRTADFALKDVLTTANSSSIKRIEYYSCDGNQGYLIVYNLSGDVKLHRDVPVSIWEGLKSSEFMRNYYNDNIKDEYPY</sequence>
<name>A0ABY6M3E0_9FLAO</name>
<evidence type="ECO:0000313" key="2">
    <source>
        <dbReference type="EMBL" id="UYW01508.1"/>
    </source>
</evidence>
<dbReference type="Proteomes" id="UP001163328">
    <property type="component" value="Chromosome"/>
</dbReference>
<dbReference type="InterPro" id="IPR025309">
    <property type="entry name" value="KTSC_dom"/>
</dbReference>